<dbReference type="GO" id="GO:0051301">
    <property type="term" value="P:cell division"/>
    <property type="evidence" value="ECO:0007669"/>
    <property type="project" value="UniProtKB-KW"/>
</dbReference>
<evidence type="ECO:0000259" key="2">
    <source>
        <dbReference type="SMART" id="SM01332"/>
    </source>
</evidence>
<sequence length="234" mass="27584">MAINWLIYVQQQFQYYMPDFNFFSNYVLHLSIKLFDVYLCRTKCKSTDEPLLDDIVYMCEDNYTADDIIMMELFLFKTVGYSLGIPFPYRFLKSFAIGVNLERHTLMLARYILETSLMFYPFIGVKDDLLAASSMLLALRMKNINNWNENLIEVTGYTEEEVEPIMKCLNHMMIKRHHDYEDLDAAHEKYSKDLYLNVAQKPAFLEDDFNLTDPIGPPQSEFTSFRMPFLLSPP</sequence>
<dbReference type="SMART" id="SM00385">
    <property type="entry name" value="CYCLIN"/>
    <property type="match status" value="1"/>
</dbReference>
<dbReference type="Pfam" id="PF02984">
    <property type="entry name" value="Cyclin_C"/>
    <property type="match status" value="1"/>
</dbReference>
<evidence type="ECO:0000313" key="4">
    <source>
        <dbReference type="WBParaSite" id="PSU_v2.g11288.t1"/>
    </source>
</evidence>
<dbReference type="SUPFAM" id="SSF47954">
    <property type="entry name" value="Cyclin-like"/>
    <property type="match status" value="2"/>
</dbReference>
<dbReference type="InterPro" id="IPR013763">
    <property type="entry name" value="Cyclin-like_dom"/>
</dbReference>
<dbReference type="GO" id="GO:0016538">
    <property type="term" value="F:cyclin-dependent protein serine/threonine kinase regulator activity"/>
    <property type="evidence" value="ECO:0007669"/>
    <property type="project" value="InterPro"/>
</dbReference>
<evidence type="ECO:0000259" key="1">
    <source>
        <dbReference type="SMART" id="SM00385"/>
    </source>
</evidence>
<dbReference type="InterPro" id="IPR039361">
    <property type="entry name" value="Cyclin"/>
</dbReference>
<dbReference type="InterPro" id="IPR004367">
    <property type="entry name" value="Cyclin_C-dom"/>
</dbReference>
<organism evidence="3 4">
    <name type="scientific">Panagrolaimus superbus</name>
    <dbReference type="NCBI Taxonomy" id="310955"/>
    <lineage>
        <taxon>Eukaryota</taxon>
        <taxon>Metazoa</taxon>
        <taxon>Ecdysozoa</taxon>
        <taxon>Nematoda</taxon>
        <taxon>Chromadorea</taxon>
        <taxon>Rhabditida</taxon>
        <taxon>Tylenchina</taxon>
        <taxon>Panagrolaimomorpha</taxon>
        <taxon>Panagrolaimoidea</taxon>
        <taxon>Panagrolaimidae</taxon>
        <taxon>Panagrolaimus</taxon>
    </lineage>
</organism>
<dbReference type="AlphaFoldDB" id="A0A914XTK1"/>
<dbReference type="WBParaSite" id="PSU_v2.g11288.t1">
    <property type="protein sequence ID" value="PSU_v2.g11288.t1"/>
    <property type="gene ID" value="PSU_v2.g11288"/>
</dbReference>
<reference evidence="4" key="1">
    <citation type="submission" date="2022-11" db="UniProtKB">
        <authorList>
            <consortium name="WormBaseParasite"/>
        </authorList>
    </citation>
    <scope>IDENTIFICATION</scope>
</reference>
<dbReference type="Proteomes" id="UP000887577">
    <property type="component" value="Unplaced"/>
</dbReference>
<evidence type="ECO:0000313" key="3">
    <source>
        <dbReference type="Proteomes" id="UP000887577"/>
    </source>
</evidence>
<proteinExistence type="predicted"/>
<accession>A0A914XTK1</accession>
<keyword evidence="3" id="KW-1185">Reference proteome</keyword>
<name>A0A914XTK1_9BILA</name>
<dbReference type="PANTHER" id="PTHR10177">
    <property type="entry name" value="CYCLINS"/>
    <property type="match status" value="1"/>
</dbReference>
<protein>
    <submittedName>
        <fullName evidence="4">G2/mitotic-specific cyclin-B3</fullName>
    </submittedName>
</protein>
<dbReference type="GO" id="GO:0044772">
    <property type="term" value="P:mitotic cell cycle phase transition"/>
    <property type="evidence" value="ECO:0007669"/>
    <property type="project" value="InterPro"/>
</dbReference>
<feature type="domain" description="Cyclin C-terminal" evidence="2">
    <location>
        <begin position="86"/>
        <end position="204"/>
    </location>
</feature>
<feature type="domain" description="Cyclin-like" evidence="1">
    <location>
        <begin position="90"/>
        <end position="171"/>
    </location>
</feature>
<dbReference type="Gene3D" id="1.10.472.10">
    <property type="entry name" value="Cyclin-like"/>
    <property type="match status" value="1"/>
</dbReference>
<dbReference type="InterPro" id="IPR036915">
    <property type="entry name" value="Cyclin-like_sf"/>
</dbReference>
<dbReference type="SMART" id="SM01332">
    <property type="entry name" value="Cyclin_C"/>
    <property type="match status" value="1"/>
</dbReference>